<proteinExistence type="predicted"/>
<dbReference type="KEGG" id="vnx:VNE69_05213"/>
<reference evidence="1" key="1">
    <citation type="journal article" date="2024" name="BMC Genomics">
        <title>Functional annotation of a divergent genome using sequence and structure-based similarity.</title>
        <authorList>
            <person name="Svedberg D."/>
            <person name="Winiger R.R."/>
            <person name="Berg A."/>
            <person name="Sharma H."/>
            <person name="Tellgren-Roth C."/>
            <person name="Debrunner-Vossbrinck B.A."/>
            <person name="Vossbrinck C.R."/>
            <person name="Barandun J."/>
        </authorList>
    </citation>
    <scope>NUCLEOTIDE SEQUENCE</scope>
    <source>
        <strain evidence="1">Illinois isolate</strain>
    </source>
</reference>
<name>A0AAX4JCE9_9MICR</name>
<gene>
    <name evidence="1" type="ORF">VNE69_05213</name>
</gene>
<evidence type="ECO:0000313" key="2">
    <source>
        <dbReference type="Proteomes" id="UP001334084"/>
    </source>
</evidence>
<keyword evidence="2" id="KW-1185">Reference proteome</keyword>
<organism evidence="1 2">
    <name type="scientific">Vairimorpha necatrix</name>
    <dbReference type="NCBI Taxonomy" id="6039"/>
    <lineage>
        <taxon>Eukaryota</taxon>
        <taxon>Fungi</taxon>
        <taxon>Fungi incertae sedis</taxon>
        <taxon>Microsporidia</taxon>
        <taxon>Nosematidae</taxon>
        <taxon>Vairimorpha</taxon>
    </lineage>
</organism>
<dbReference type="Proteomes" id="UP001334084">
    <property type="component" value="Chromosome 5"/>
</dbReference>
<accession>A0AAX4JCE9</accession>
<dbReference type="EMBL" id="CP142730">
    <property type="protein sequence ID" value="WUR03624.1"/>
    <property type="molecule type" value="Genomic_DNA"/>
</dbReference>
<sequence>MFLILDLVYCANLNLDAHLECSIYKNSNDTSNTSTQEKFDNESHAEILKQNSNIDGLNYESANDLCGITNFIFENIINFNINNDYQDLNSLKEEMASTYLGKDYNDSLEIDDINIITIESQDEDTKSSQTTDKVGDIPQNTKSLAPDSSCYFFTVKERLSQCEEKIKTILNKGNLEKIILEKKNQNGINEKMIDKEIMKSYNKKLTKTRLHNRKLNVKNLRAYEKVLSEPWIPTDIKNIITDFIRIFNLFIEIFYINARLPKLKVGSVESRINIQNFNIKIFSQYKNIPILESFHLLEDKLETYEYKYVEIKYVLEQLITRIKTKLTTLILHYNETINILRGLNQLYYN</sequence>
<dbReference type="AlphaFoldDB" id="A0AAX4JCE9"/>
<dbReference type="GeneID" id="90541437"/>
<dbReference type="RefSeq" id="XP_065329769.1">
    <property type="nucleotide sequence ID" value="XM_065473697.1"/>
</dbReference>
<protein>
    <submittedName>
        <fullName evidence="1">Uncharacterized protein</fullName>
    </submittedName>
</protein>
<evidence type="ECO:0000313" key="1">
    <source>
        <dbReference type="EMBL" id="WUR03624.1"/>
    </source>
</evidence>